<feature type="disulfide bond" evidence="2">
    <location>
        <begin position="189"/>
        <end position="237"/>
    </location>
</feature>
<accession>A0A2A5B754</accession>
<feature type="domain" description="SGNH hydrolase-type esterase" evidence="4">
    <location>
        <begin position="39"/>
        <end position="263"/>
    </location>
</feature>
<dbReference type="SUPFAM" id="SSF52266">
    <property type="entry name" value="SGNH hydrolase"/>
    <property type="match status" value="1"/>
</dbReference>
<dbReference type="InterPro" id="IPR013830">
    <property type="entry name" value="SGNH_hydro"/>
</dbReference>
<name>A0A2A5B754_9GAMM</name>
<comment type="caution">
    <text evidence="5">The sequence shown here is derived from an EMBL/GenBank/DDBJ whole genome shotgun (WGS) entry which is preliminary data.</text>
</comment>
<sequence length="277" mass="28508">MRKIITLTALCCSLLTATAAFSEDVPAAALVPGAKYVSLGSSFAAGPGVANQLGSCGRSDNNYSHLVAAALGLMLTDVSCNGATTANILDTPQGDAAPQIDAVSRDTALVTVTIGGNDISFTSSTFACAGTTQDEHCTANLDLTMIDDAVNQLPAKLGEMLDAIKAKAPQATIVLVTYPRVFPSDAANCGELELSADDTSYLAALGQKLEAAFVSATSSRQSLIADAYVRAEGHGPCDTAERWINGANVADTGIRYHPTAKGHIEMARLVRAALGSI</sequence>
<feature type="active site" description="Nucleophile" evidence="1">
    <location>
        <position position="42"/>
    </location>
</feature>
<dbReference type="InterPro" id="IPR036514">
    <property type="entry name" value="SGNH_hydro_sf"/>
</dbReference>
<keyword evidence="2" id="KW-1015">Disulfide bond</keyword>
<dbReference type="Pfam" id="PF13472">
    <property type="entry name" value="Lipase_GDSL_2"/>
    <property type="match status" value="1"/>
</dbReference>
<feature type="chain" id="PRO_5013286228" description="SGNH hydrolase-type esterase domain-containing protein" evidence="3">
    <location>
        <begin position="23"/>
        <end position="277"/>
    </location>
</feature>
<gene>
    <name evidence="5" type="ORF">COA96_04305</name>
</gene>
<feature type="active site" evidence="1">
    <location>
        <position position="257"/>
    </location>
</feature>
<dbReference type="AlphaFoldDB" id="A0A2A5B754"/>
<proteinExistence type="predicted"/>
<dbReference type="EMBL" id="NVVJ01000009">
    <property type="protein sequence ID" value="PCJ26856.1"/>
    <property type="molecule type" value="Genomic_DNA"/>
</dbReference>
<dbReference type="Gene3D" id="3.40.50.1110">
    <property type="entry name" value="SGNH hydrolase"/>
    <property type="match status" value="1"/>
</dbReference>
<feature type="signal peptide" evidence="3">
    <location>
        <begin position="1"/>
        <end position="22"/>
    </location>
</feature>
<evidence type="ECO:0000256" key="1">
    <source>
        <dbReference type="PIRSR" id="PIRSR637460-1"/>
    </source>
</evidence>
<dbReference type="GO" id="GO:0004806">
    <property type="term" value="F:triacylglycerol lipase activity"/>
    <property type="evidence" value="ECO:0007669"/>
    <property type="project" value="TreeGrafter"/>
</dbReference>
<feature type="disulfide bond" evidence="2">
    <location>
        <begin position="128"/>
        <end position="137"/>
    </location>
</feature>
<dbReference type="CDD" id="cd01823">
    <property type="entry name" value="SEST_like"/>
    <property type="match status" value="1"/>
</dbReference>
<dbReference type="Proteomes" id="UP000218327">
    <property type="component" value="Unassembled WGS sequence"/>
</dbReference>
<evidence type="ECO:0000256" key="3">
    <source>
        <dbReference type="SAM" id="SignalP"/>
    </source>
</evidence>
<dbReference type="InterPro" id="IPR037460">
    <property type="entry name" value="SEST-like"/>
</dbReference>
<protein>
    <recommendedName>
        <fullName evidence="4">SGNH hydrolase-type esterase domain-containing protein</fullName>
    </recommendedName>
</protein>
<dbReference type="PANTHER" id="PTHR37981">
    <property type="entry name" value="LIPASE 2"/>
    <property type="match status" value="1"/>
</dbReference>
<feature type="disulfide bond" evidence="2">
    <location>
        <begin position="56"/>
        <end position="80"/>
    </location>
</feature>
<evidence type="ECO:0000313" key="6">
    <source>
        <dbReference type="Proteomes" id="UP000218327"/>
    </source>
</evidence>
<evidence type="ECO:0000313" key="5">
    <source>
        <dbReference type="EMBL" id="PCJ26856.1"/>
    </source>
</evidence>
<keyword evidence="3" id="KW-0732">Signal</keyword>
<dbReference type="GO" id="GO:0019433">
    <property type="term" value="P:triglyceride catabolic process"/>
    <property type="evidence" value="ECO:0007669"/>
    <property type="project" value="TreeGrafter"/>
</dbReference>
<evidence type="ECO:0000256" key="2">
    <source>
        <dbReference type="PIRSR" id="PIRSR637460-2"/>
    </source>
</evidence>
<evidence type="ECO:0000259" key="4">
    <source>
        <dbReference type="Pfam" id="PF13472"/>
    </source>
</evidence>
<dbReference type="PANTHER" id="PTHR37981:SF1">
    <property type="entry name" value="SGNH HYDROLASE-TYPE ESTERASE DOMAIN-CONTAINING PROTEIN"/>
    <property type="match status" value="1"/>
</dbReference>
<organism evidence="5 6">
    <name type="scientific">SAR86 cluster bacterium</name>
    <dbReference type="NCBI Taxonomy" id="2030880"/>
    <lineage>
        <taxon>Bacteria</taxon>
        <taxon>Pseudomonadati</taxon>
        <taxon>Pseudomonadota</taxon>
        <taxon>Gammaproteobacteria</taxon>
        <taxon>SAR86 cluster</taxon>
    </lineage>
</organism>
<reference evidence="6" key="1">
    <citation type="submission" date="2017-08" db="EMBL/GenBank/DDBJ databases">
        <title>A dynamic microbial community with high functional redundancy inhabits the cold, oxic subseafloor aquifer.</title>
        <authorList>
            <person name="Tully B.J."/>
            <person name="Wheat C.G."/>
            <person name="Glazer B.T."/>
            <person name="Huber J.A."/>
        </authorList>
    </citation>
    <scope>NUCLEOTIDE SEQUENCE [LARGE SCALE GENOMIC DNA]</scope>
</reference>